<dbReference type="Proteomes" id="UP000886653">
    <property type="component" value="Unassembled WGS sequence"/>
</dbReference>
<reference evidence="2" key="1">
    <citation type="submission" date="2013-11" db="EMBL/GenBank/DDBJ databases">
        <title>Genome sequence of the fusiform rust pathogen reveals effectors for host alternation and coevolution with pine.</title>
        <authorList>
            <consortium name="DOE Joint Genome Institute"/>
            <person name="Smith K."/>
            <person name="Pendleton A."/>
            <person name="Kubisiak T."/>
            <person name="Anderson C."/>
            <person name="Salamov A."/>
            <person name="Aerts A."/>
            <person name="Riley R."/>
            <person name="Clum A."/>
            <person name="Lindquist E."/>
            <person name="Ence D."/>
            <person name="Campbell M."/>
            <person name="Kronenberg Z."/>
            <person name="Feau N."/>
            <person name="Dhillon B."/>
            <person name="Hamelin R."/>
            <person name="Burleigh J."/>
            <person name="Smith J."/>
            <person name="Yandell M."/>
            <person name="Nelson C."/>
            <person name="Grigoriev I."/>
            <person name="Davis J."/>
        </authorList>
    </citation>
    <scope>NUCLEOTIDE SEQUENCE</scope>
    <source>
        <strain evidence="2">G11</strain>
    </source>
</reference>
<keyword evidence="1" id="KW-1133">Transmembrane helix</keyword>
<keyword evidence="1" id="KW-0812">Transmembrane</keyword>
<keyword evidence="3" id="KW-1185">Reference proteome</keyword>
<proteinExistence type="predicted"/>
<evidence type="ECO:0000313" key="3">
    <source>
        <dbReference type="Proteomes" id="UP000886653"/>
    </source>
</evidence>
<dbReference type="AlphaFoldDB" id="A0A9P6NAK1"/>
<organism evidence="2 3">
    <name type="scientific">Cronartium quercuum f. sp. fusiforme G11</name>
    <dbReference type="NCBI Taxonomy" id="708437"/>
    <lineage>
        <taxon>Eukaryota</taxon>
        <taxon>Fungi</taxon>
        <taxon>Dikarya</taxon>
        <taxon>Basidiomycota</taxon>
        <taxon>Pucciniomycotina</taxon>
        <taxon>Pucciniomycetes</taxon>
        <taxon>Pucciniales</taxon>
        <taxon>Coleosporiaceae</taxon>
        <taxon>Cronartium</taxon>
    </lineage>
</organism>
<name>A0A9P6NAK1_9BASI</name>
<evidence type="ECO:0000313" key="2">
    <source>
        <dbReference type="EMBL" id="KAG0140478.1"/>
    </source>
</evidence>
<gene>
    <name evidence="2" type="ORF">CROQUDRAFT_674637</name>
</gene>
<protein>
    <submittedName>
        <fullName evidence="2">Uncharacterized protein</fullName>
    </submittedName>
</protein>
<accession>A0A9P6NAK1</accession>
<dbReference type="EMBL" id="MU167441">
    <property type="protein sequence ID" value="KAG0140478.1"/>
    <property type="molecule type" value="Genomic_DNA"/>
</dbReference>
<sequence>MHYSGLYWLAIGFFILPALISFTYTAPITTNNPLNHLSSTVLNSIHLKSNDSQDLDSTMSTNVTATATTTEADHHVSTSDYSIMTKYLARPFNGMTT</sequence>
<comment type="caution">
    <text evidence="2">The sequence shown here is derived from an EMBL/GenBank/DDBJ whole genome shotgun (WGS) entry which is preliminary data.</text>
</comment>
<evidence type="ECO:0000256" key="1">
    <source>
        <dbReference type="SAM" id="Phobius"/>
    </source>
</evidence>
<feature type="transmembrane region" description="Helical" evidence="1">
    <location>
        <begin position="6"/>
        <end position="26"/>
    </location>
</feature>
<keyword evidence="1" id="KW-0472">Membrane</keyword>